<comment type="caution">
    <text evidence="4">The sequence shown here is derived from an EMBL/GenBank/DDBJ whole genome shotgun (WGS) entry which is preliminary data.</text>
</comment>
<feature type="chain" id="PRO_5045047999" description="LPXTG cell wall anchor domain-containing protein" evidence="3">
    <location>
        <begin position="23"/>
        <end position="90"/>
    </location>
</feature>
<evidence type="ECO:0008006" key="6">
    <source>
        <dbReference type="Google" id="ProtNLM"/>
    </source>
</evidence>
<evidence type="ECO:0000256" key="2">
    <source>
        <dbReference type="SAM" id="Phobius"/>
    </source>
</evidence>
<feature type="compositionally biased region" description="Low complexity" evidence="1">
    <location>
        <begin position="24"/>
        <end position="43"/>
    </location>
</feature>
<name>A0ABS1KAN6_9FLAO</name>
<protein>
    <recommendedName>
        <fullName evidence="6">LPXTG cell wall anchor domain-containing protein</fullName>
    </recommendedName>
</protein>
<evidence type="ECO:0000256" key="1">
    <source>
        <dbReference type="SAM" id="MobiDB-lite"/>
    </source>
</evidence>
<organism evidence="4 5">
    <name type="scientific">Flavobacterium tagetis</name>
    <dbReference type="NCBI Taxonomy" id="2801336"/>
    <lineage>
        <taxon>Bacteria</taxon>
        <taxon>Pseudomonadati</taxon>
        <taxon>Bacteroidota</taxon>
        <taxon>Flavobacteriia</taxon>
        <taxon>Flavobacteriales</taxon>
        <taxon>Flavobacteriaceae</taxon>
        <taxon>Flavobacterium</taxon>
    </lineage>
</organism>
<keyword evidence="5" id="KW-1185">Reference proteome</keyword>
<feature type="signal peptide" evidence="3">
    <location>
        <begin position="1"/>
        <end position="22"/>
    </location>
</feature>
<sequence>MKNLKAPFLVIALFLNVLLVSAETSSHPPTPSASTARSMATTAEGEECPPLYPDCDDAFPINQNIMFLVIGGLALGLTVIYKNEIKKASI</sequence>
<feature type="transmembrane region" description="Helical" evidence="2">
    <location>
        <begin position="61"/>
        <end position="81"/>
    </location>
</feature>
<feature type="region of interest" description="Disordered" evidence="1">
    <location>
        <begin position="24"/>
        <end position="45"/>
    </location>
</feature>
<keyword evidence="3" id="KW-0732">Signal</keyword>
<reference evidence="4 5" key="1">
    <citation type="submission" date="2021-01" db="EMBL/GenBank/DDBJ databases">
        <title>Genome seq and assembly of Flavobacterium sp. GN10.</title>
        <authorList>
            <person name="Chhetri G."/>
        </authorList>
    </citation>
    <scope>NUCLEOTIDE SEQUENCE [LARGE SCALE GENOMIC DNA]</scope>
    <source>
        <strain evidence="4 5">GN10</strain>
    </source>
</reference>
<dbReference type="RefSeq" id="WP_201999501.1">
    <property type="nucleotide sequence ID" value="NZ_JAERSF010000001.1"/>
</dbReference>
<dbReference type="Proteomes" id="UP000603728">
    <property type="component" value="Unassembled WGS sequence"/>
</dbReference>
<accession>A0ABS1KAN6</accession>
<evidence type="ECO:0000313" key="5">
    <source>
        <dbReference type="Proteomes" id="UP000603728"/>
    </source>
</evidence>
<gene>
    <name evidence="4" type="ORF">JI750_06665</name>
</gene>
<dbReference type="EMBL" id="JAERSF010000001">
    <property type="protein sequence ID" value="MBL0736561.1"/>
    <property type="molecule type" value="Genomic_DNA"/>
</dbReference>
<keyword evidence="2" id="KW-0472">Membrane</keyword>
<keyword evidence="2" id="KW-0812">Transmembrane</keyword>
<evidence type="ECO:0000313" key="4">
    <source>
        <dbReference type="EMBL" id="MBL0736561.1"/>
    </source>
</evidence>
<proteinExistence type="predicted"/>
<keyword evidence="2" id="KW-1133">Transmembrane helix</keyword>
<evidence type="ECO:0000256" key="3">
    <source>
        <dbReference type="SAM" id="SignalP"/>
    </source>
</evidence>